<comment type="caution">
    <text evidence="2">The sequence shown here is derived from an EMBL/GenBank/DDBJ whole genome shotgun (WGS) entry which is preliminary data.</text>
</comment>
<evidence type="ECO:0000256" key="1">
    <source>
        <dbReference type="SAM" id="Coils"/>
    </source>
</evidence>
<protein>
    <submittedName>
        <fullName evidence="2">Uncharacterized protein</fullName>
    </submittedName>
</protein>
<dbReference type="EMBL" id="BJCC01000043">
    <property type="protein sequence ID" value="GCF95877.1"/>
    <property type="molecule type" value="Genomic_DNA"/>
</dbReference>
<name>A0A4P5PCC4_9ENTE</name>
<dbReference type="RefSeq" id="WP_146624248.1">
    <property type="nucleotide sequence ID" value="NZ_BJCC01000043.1"/>
</dbReference>
<sequence length="228" mass="27094">MKTELTQEIEKALYYYCIDLGALVVEEVSMPDEQGIVDTLACFFKEEHFEWRCYELKVSKADFRSKAKLSFIGHYNYFVLPESLFQQVKKDIPSKIGVLVYRPYDFMDEDMRANGTFTIAKKPVRQDLFVPETALIQRFMSSMFREVAKAKRMDYGTSFFSTEQLYKELRKRSLNKDVLAEDNYYHRFIEDLQSDRLAGLEEELEALKQDYAFLKRQRQIRRPTEPLE</sequence>
<organism evidence="2 3">
    <name type="scientific">Enterococcus florum</name>
    <dbReference type="NCBI Taxonomy" id="2480627"/>
    <lineage>
        <taxon>Bacteria</taxon>
        <taxon>Bacillati</taxon>
        <taxon>Bacillota</taxon>
        <taxon>Bacilli</taxon>
        <taxon>Lactobacillales</taxon>
        <taxon>Enterococcaceae</taxon>
        <taxon>Enterococcus</taxon>
    </lineage>
</organism>
<reference evidence="3" key="1">
    <citation type="submission" date="2019-02" db="EMBL/GenBank/DDBJ databases">
        <title>Draft genome sequence of Enterococcus sp. Gos25-1.</title>
        <authorList>
            <person name="Tanaka N."/>
            <person name="Shiwa Y."/>
            <person name="Fujita N."/>
        </authorList>
    </citation>
    <scope>NUCLEOTIDE SEQUENCE [LARGE SCALE GENOMIC DNA]</scope>
    <source>
        <strain evidence="3">Gos25-1</strain>
    </source>
</reference>
<keyword evidence="1" id="KW-0175">Coiled coil</keyword>
<evidence type="ECO:0000313" key="3">
    <source>
        <dbReference type="Proteomes" id="UP000290567"/>
    </source>
</evidence>
<dbReference type="AlphaFoldDB" id="A0A4P5PCC4"/>
<evidence type="ECO:0000313" key="2">
    <source>
        <dbReference type="EMBL" id="GCF95877.1"/>
    </source>
</evidence>
<accession>A0A4P5PCC4</accession>
<dbReference type="OrthoDB" id="2190431at2"/>
<keyword evidence="3" id="KW-1185">Reference proteome</keyword>
<proteinExistence type="predicted"/>
<dbReference type="Proteomes" id="UP000290567">
    <property type="component" value="Unassembled WGS sequence"/>
</dbReference>
<gene>
    <name evidence="2" type="ORF">NRIC_37680</name>
</gene>
<feature type="coiled-coil region" evidence="1">
    <location>
        <begin position="190"/>
        <end position="217"/>
    </location>
</feature>